<gene>
    <name evidence="2" type="ORF">BVC80_8475g12</name>
</gene>
<accession>A0A200QR79</accession>
<dbReference type="Proteomes" id="UP000195402">
    <property type="component" value="Unassembled WGS sequence"/>
</dbReference>
<evidence type="ECO:0000313" key="2">
    <source>
        <dbReference type="EMBL" id="OVA12950.1"/>
    </source>
</evidence>
<evidence type="ECO:0000256" key="1">
    <source>
        <dbReference type="SAM" id="MobiDB-lite"/>
    </source>
</evidence>
<feature type="region of interest" description="Disordered" evidence="1">
    <location>
        <begin position="19"/>
        <end position="65"/>
    </location>
</feature>
<evidence type="ECO:0000313" key="3">
    <source>
        <dbReference type="Proteomes" id="UP000195402"/>
    </source>
</evidence>
<proteinExistence type="predicted"/>
<dbReference type="PANTHER" id="PTHR34950:SF2">
    <property type="entry name" value="OS10G0364900 PROTEIN"/>
    <property type="match status" value="1"/>
</dbReference>
<sequence length="65" mass="7330">MSSIGASLADAYVLQKRYKEKMKRKEQEQEQGEKKSNTKEKKSNFISSVLERTKKVHPSSGAPSS</sequence>
<dbReference type="PANTHER" id="PTHR34950">
    <property type="entry name" value="OS04G0457400 PROTEIN"/>
    <property type="match status" value="1"/>
</dbReference>
<feature type="compositionally biased region" description="Basic and acidic residues" evidence="1">
    <location>
        <begin position="23"/>
        <end position="43"/>
    </location>
</feature>
<organism evidence="2 3">
    <name type="scientific">Macleaya cordata</name>
    <name type="common">Five-seeded plume-poppy</name>
    <name type="synonym">Bocconia cordata</name>
    <dbReference type="NCBI Taxonomy" id="56857"/>
    <lineage>
        <taxon>Eukaryota</taxon>
        <taxon>Viridiplantae</taxon>
        <taxon>Streptophyta</taxon>
        <taxon>Embryophyta</taxon>
        <taxon>Tracheophyta</taxon>
        <taxon>Spermatophyta</taxon>
        <taxon>Magnoliopsida</taxon>
        <taxon>Ranunculales</taxon>
        <taxon>Papaveraceae</taxon>
        <taxon>Papaveroideae</taxon>
        <taxon>Macleaya</taxon>
    </lineage>
</organism>
<dbReference type="EMBL" id="MVGT01001326">
    <property type="protein sequence ID" value="OVA12950.1"/>
    <property type="molecule type" value="Genomic_DNA"/>
</dbReference>
<dbReference type="AlphaFoldDB" id="A0A200QR79"/>
<reference evidence="2 3" key="1">
    <citation type="journal article" date="2017" name="Mol. Plant">
        <title>The Genome of Medicinal Plant Macleaya cordata Provides New Insights into Benzylisoquinoline Alkaloids Metabolism.</title>
        <authorList>
            <person name="Liu X."/>
            <person name="Liu Y."/>
            <person name="Huang P."/>
            <person name="Ma Y."/>
            <person name="Qing Z."/>
            <person name="Tang Q."/>
            <person name="Cao H."/>
            <person name="Cheng P."/>
            <person name="Zheng Y."/>
            <person name="Yuan Z."/>
            <person name="Zhou Y."/>
            <person name="Liu J."/>
            <person name="Tang Z."/>
            <person name="Zhuo Y."/>
            <person name="Zhang Y."/>
            <person name="Yu L."/>
            <person name="Huang J."/>
            <person name="Yang P."/>
            <person name="Peng Q."/>
            <person name="Zhang J."/>
            <person name="Jiang W."/>
            <person name="Zhang Z."/>
            <person name="Lin K."/>
            <person name="Ro D.K."/>
            <person name="Chen X."/>
            <person name="Xiong X."/>
            <person name="Shang Y."/>
            <person name="Huang S."/>
            <person name="Zeng J."/>
        </authorList>
    </citation>
    <scope>NUCLEOTIDE SEQUENCE [LARGE SCALE GENOMIC DNA]</scope>
    <source>
        <strain evidence="3">cv. BLH2017</strain>
        <tissue evidence="2">Root</tissue>
    </source>
</reference>
<name>A0A200QR79_MACCD</name>
<comment type="caution">
    <text evidence="2">The sequence shown here is derived from an EMBL/GenBank/DDBJ whole genome shotgun (WGS) entry which is preliminary data.</text>
</comment>
<dbReference type="InParanoid" id="A0A200QR79"/>
<keyword evidence="3" id="KW-1185">Reference proteome</keyword>
<protein>
    <submittedName>
        <fullName evidence="2">Uncharacterized protein</fullName>
    </submittedName>
</protein>